<evidence type="ECO:0000313" key="2">
    <source>
        <dbReference type="EMBL" id="MBF6636027.1"/>
    </source>
</evidence>
<dbReference type="EMBL" id="JADMKS010000002">
    <property type="protein sequence ID" value="MBF6636027.1"/>
    <property type="molecule type" value="Genomic_DNA"/>
</dbReference>
<protein>
    <submittedName>
        <fullName evidence="2">Uncharacterized protein</fullName>
    </submittedName>
</protein>
<feature type="region of interest" description="Disordered" evidence="1">
    <location>
        <begin position="1"/>
        <end position="76"/>
    </location>
</feature>
<reference evidence="2" key="2">
    <citation type="submission" date="2022-09" db="EMBL/GenBank/DDBJ databases">
        <title>Rouxiella aceris sp. nov., isolated from tree sap and emended description of the genus Rhouxiella.</title>
        <authorList>
            <person name="Kim I.S."/>
        </authorList>
    </citation>
    <scope>NUCLEOTIDE SEQUENCE</scope>
    <source>
        <strain evidence="2">SAP-2</strain>
    </source>
</reference>
<feature type="compositionally biased region" description="Pro residues" evidence="1">
    <location>
        <begin position="15"/>
        <end position="25"/>
    </location>
</feature>
<reference evidence="2" key="1">
    <citation type="submission" date="2020-11" db="EMBL/GenBank/DDBJ databases">
        <authorList>
            <person name="Lee S.D."/>
        </authorList>
    </citation>
    <scope>NUCLEOTIDE SEQUENCE</scope>
    <source>
        <strain evidence="2">SAP-2</strain>
    </source>
</reference>
<dbReference type="RefSeq" id="WP_194977600.1">
    <property type="nucleotide sequence ID" value="NZ_JADMKS010000002.1"/>
</dbReference>
<evidence type="ECO:0000256" key="1">
    <source>
        <dbReference type="SAM" id="MobiDB-lite"/>
    </source>
</evidence>
<evidence type="ECO:0000313" key="3">
    <source>
        <dbReference type="Proteomes" id="UP000705283"/>
    </source>
</evidence>
<sequence length="76" mass="7974">MGEQRLKRLAISPEPESPSSPPNLPPNGGGDKGDKAQTPQHLSTGFWFSPFPPLSSTGEGRDGGAAAEASGYFFRT</sequence>
<name>A0AA41BVL1_9GAMM</name>
<accession>A0AA41BVL1</accession>
<feature type="compositionally biased region" description="Low complexity" evidence="1">
    <location>
        <begin position="64"/>
        <end position="76"/>
    </location>
</feature>
<dbReference type="AlphaFoldDB" id="A0AA41BVL1"/>
<proteinExistence type="predicted"/>
<dbReference type="Proteomes" id="UP000705283">
    <property type="component" value="Unassembled WGS sequence"/>
</dbReference>
<gene>
    <name evidence="2" type="ORF">ITX54_05030</name>
</gene>
<organism evidence="2 3">
    <name type="scientific">Rouxiella silvae</name>
    <dbReference type="NCBI Taxonomy" id="1646373"/>
    <lineage>
        <taxon>Bacteria</taxon>
        <taxon>Pseudomonadati</taxon>
        <taxon>Pseudomonadota</taxon>
        <taxon>Gammaproteobacteria</taxon>
        <taxon>Enterobacterales</taxon>
        <taxon>Yersiniaceae</taxon>
        <taxon>Rouxiella</taxon>
    </lineage>
</organism>
<comment type="caution">
    <text evidence="2">The sequence shown here is derived from an EMBL/GenBank/DDBJ whole genome shotgun (WGS) entry which is preliminary data.</text>
</comment>